<organism evidence="3 4">
    <name type="scientific">Ephemerocybe angulata</name>
    <dbReference type="NCBI Taxonomy" id="980116"/>
    <lineage>
        <taxon>Eukaryota</taxon>
        <taxon>Fungi</taxon>
        <taxon>Dikarya</taxon>
        <taxon>Basidiomycota</taxon>
        <taxon>Agaricomycotina</taxon>
        <taxon>Agaricomycetes</taxon>
        <taxon>Agaricomycetidae</taxon>
        <taxon>Agaricales</taxon>
        <taxon>Agaricineae</taxon>
        <taxon>Psathyrellaceae</taxon>
        <taxon>Ephemerocybe</taxon>
    </lineage>
</organism>
<dbReference type="InterPro" id="IPR036047">
    <property type="entry name" value="F-box-like_dom_sf"/>
</dbReference>
<name>A0A8H5F1M5_9AGAR</name>
<feature type="domain" description="F-box" evidence="2">
    <location>
        <begin position="2"/>
        <end position="52"/>
    </location>
</feature>
<protein>
    <recommendedName>
        <fullName evidence="2">F-box domain-containing protein</fullName>
    </recommendedName>
</protein>
<dbReference type="SUPFAM" id="SSF81383">
    <property type="entry name" value="F-box domain"/>
    <property type="match status" value="1"/>
</dbReference>
<dbReference type="AlphaFoldDB" id="A0A8H5F1M5"/>
<keyword evidence="4" id="KW-1185">Reference proteome</keyword>
<accession>A0A8H5F1M5</accession>
<gene>
    <name evidence="3" type="ORF">D9611_011313</name>
</gene>
<evidence type="ECO:0000259" key="2">
    <source>
        <dbReference type="PROSITE" id="PS50181"/>
    </source>
</evidence>
<dbReference type="PROSITE" id="PS50181">
    <property type="entry name" value="FBOX"/>
    <property type="match status" value="1"/>
</dbReference>
<dbReference type="EMBL" id="JAACJK010000170">
    <property type="protein sequence ID" value="KAF5320276.1"/>
    <property type="molecule type" value="Genomic_DNA"/>
</dbReference>
<dbReference type="Pfam" id="PF00646">
    <property type="entry name" value="F-box"/>
    <property type="match status" value="1"/>
</dbReference>
<feature type="compositionally biased region" description="Polar residues" evidence="1">
    <location>
        <begin position="468"/>
        <end position="482"/>
    </location>
</feature>
<evidence type="ECO:0000313" key="3">
    <source>
        <dbReference type="EMBL" id="KAF5320276.1"/>
    </source>
</evidence>
<dbReference type="Gene3D" id="1.20.1280.50">
    <property type="match status" value="1"/>
</dbReference>
<evidence type="ECO:0000313" key="4">
    <source>
        <dbReference type="Proteomes" id="UP000541558"/>
    </source>
</evidence>
<feature type="region of interest" description="Disordered" evidence="1">
    <location>
        <begin position="463"/>
        <end position="482"/>
    </location>
</feature>
<dbReference type="Proteomes" id="UP000541558">
    <property type="component" value="Unassembled WGS sequence"/>
</dbReference>
<evidence type="ECO:0000256" key="1">
    <source>
        <dbReference type="SAM" id="MobiDB-lite"/>
    </source>
</evidence>
<dbReference type="InterPro" id="IPR001810">
    <property type="entry name" value="F-box_dom"/>
</dbReference>
<comment type="caution">
    <text evidence="3">The sequence shown here is derived from an EMBL/GenBank/DDBJ whole genome shotgun (WGS) entry which is preliminary data.</text>
</comment>
<sequence length="482" mass="54314">MNMDLSTLPPELLIHVLSYLELPSLILIPLLSKAFHQFFTEAQNEVVIWCNACVLHSVIYTSSKDGSTSEPPRREWGRWRNWKANFVAGSPTEVDWTQVFELYGDESFNGTDIFPDKADWKALIQRRVEMHRSWCGELPSSITRYRADEVVFSERNIWSHMAKFQHAFDVAEQWRVNHNGVSDAAMTALSTRDTLHESTSARGVMDRIKAFLRIGVELTLLEEKAMMAATGLTLERFRDNSMVSVIGMMVPSVRNVRRIKVDERNGFFLTTQIDGGLIVSDISTSQMLWCTPRNWSMTKVMRSFPALTDRKKCGGVALSQAPPGSARIPATHTPDLHQRVASALANGDDDEFLRSIIDPVILADTTPPDFITPILTTRRQIRKQEGQGIGILDATMLAIAFSTNSPASELVYDKMGWITLFDLCQVTGIDSEKYFPQQREDEDDDNDKRLSAFFEPHLIIPVSMRGQAGSQTPDPTSHSRSV</sequence>
<proteinExistence type="predicted"/>
<dbReference type="OrthoDB" id="550575at2759"/>
<reference evidence="3 4" key="1">
    <citation type="journal article" date="2020" name="ISME J.">
        <title>Uncovering the hidden diversity of litter-decomposition mechanisms in mushroom-forming fungi.</title>
        <authorList>
            <person name="Floudas D."/>
            <person name="Bentzer J."/>
            <person name="Ahren D."/>
            <person name="Johansson T."/>
            <person name="Persson P."/>
            <person name="Tunlid A."/>
        </authorList>
    </citation>
    <scope>NUCLEOTIDE SEQUENCE [LARGE SCALE GENOMIC DNA]</scope>
    <source>
        <strain evidence="3 4">CBS 175.51</strain>
    </source>
</reference>